<dbReference type="Proteomes" id="UP000030700">
    <property type="component" value="Unassembled WGS sequence"/>
</dbReference>
<evidence type="ECO:0000313" key="2">
    <source>
        <dbReference type="EMBL" id="GAK49482.1"/>
    </source>
</evidence>
<name>A0A0S6VQL2_9BACT</name>
<dbReference type="AlphaFoldDB" id="A0A0S6VQL2"/>
<sequence>MTLAVAVGEAQEERDKLSQQVVNAWTLLEPGLEFGVFSAPILSESGDSLIRILRIHPDQFEFRLLNASATPEREILTAKEWSQRYQLVAAINASMYQTDYLSSVSLMRTKNHVNNPNLSKDKTILAFHPKSSKLPPVMILDRQCENFDEWMPKYTTLVQSIRMISCKGSNVWRHNPEKRWSIAAIGTDKNGGVLFIHSRSPYSTNELNSILLELPIQMGRAMYVEGGREAQLYVNSGSYECELVGTYGMSGLYPYNGARPIPNIVGIVRKQ</sequence>
<accession>A0A0S6VQL2</accession>
<dbReference type="InterPro" id="IPR018711">
    <property type="entry name" value="NAGPA"/>
</dbReference>
<dbReference type="EMBL" id="DF820455">
    <property type="protein sequence ID" value="GAK49482.1"/>
    <property type="molecule type" value="Genomic_DNA"/>
</dbReference>
<proteinExistence type="predicted"/>
<protein>
    <recommendedName>
        <fullName evidence="1">Phosphodiester glycosidase domain-containing protein</fullName>
    </recommendedName>
</protein>
<reference evidence="2 3" key="1">
    <citation type="journal article" date="2015" name="PeerJ">
        <title>First genomic representation of candidate bacterial phylum KSB3 points to enhanced environmental sensing as a trigger of wastewater bulking.</title>
        <authorList>
            <person name="Sekiguchi Y."/>
            <person name="Ohashi A."/>
            <person name="Parks D.H."/>
            <person name="Yamauchi T."/>
            <person name="Tyson G.W."/>
            <person name="Hugenholtz P."/>
        </authorList>
    </citation>
    <scope>NUCLEOTIDE SEQUENCE [LARGE SCALE GENOMIC DNA]</scope>
</reference>
<evidence type="ECO:0000259" key="1">
    <source>
        <dbReference type="Pfam" id="PF09992"/>
    </source>
</evidence>
<gene>
    <name evidence="2" type="ORF">U14_00704</name>
</gene>
<keyword evidence="3" id="KW-1185">Reference proteome</keyword>
<dbReference type="STRING" id="1499966.U14_00704"/>
<dbReference type="Pfam" id="PF09992">
    <property type="entry name" value="NAGPA"/>
    <property type="match status" value="1"/>
</dbReference>
<dbReference type="HOGENOM" id="CLU_071504_0_0_0"/>
<evidence type="ECO:0000313" key="3">
    <source>
        <dbReference type="Proteomes" id="UP000030700"/>
    </source>
</evidence>
<organism evidence="2 3">
    <name type="scientific">Candidatus Moduliflexus flocculans</name>
    <dbReference type="NCBI Taxonomy" id="1499966"/>
    <lineage>
        <taxon>Bacteria</taxon>
        <taxon>Candidatus Moduliflexota</taxon>
        <taxon>Candidatus Moduliflexia</taxon>
        <taxon>Candidatus Moduliflexales</taxon>
        <taxon>Candidatus Moduliflexaceae</taxon>
    </lineage>
</organism>
<feature type="domain" description="Phosphodiester glycosidase" evidence="1">
    <location>
        <begin position="86"/>
        <end position="267"/>
    </location>
</feature>